<dbReference type="STRING" id="670482.SAMN04488542_10715"/>
<dbReference type="InterPro" id="IPR025110">
    <property type="entry name" value="AMP-bd_C"/>
</dbReference>
<comment type="cofactor">
    <cofactor evidence="1">
        <name>pantetheine 4'-phosphate</name>
        <dbReference type="ChEBI" id="CHEBI:47942"/>
    </cofactor>
</comment>
<dbReference type="GO" id="GO:0017000">
    <property type="term" value="P:antibiotic biosynthetic process"/>
    <property type="evidence" value="ECO:0007669"/>
    <property type="project" value="UniProtKB-KW"/>
</dbReference>
<dbReference type="Pfam" id="PF02801">
    <property type="entry name" value="Ketoacyl-synt_C"/>
    <property type="match status" value="1"/>
</dbReference>
<dbReference type="InterPro" id="IPR015422">
    <property type="entry name" value="PyrdxlP-dep_Trfase_small"/>
</dbReference>
<evidence type="ECO:0000256" key="13">
    <source>
        <dbReference type="ARBA" id="ARBA00023054"/>
    </source>
</evidence>
<proteinExistence type="inferred from homology"/>
<dbReference type="InterPro" id="IPR020845">
    <property type="entry name" value="AMP-binding_CS"/>
</dbReference>
<keyword evidence="11" id="KW-0677">Repeat</keyword>
<dbReference type="PANTHER" id="PTHR45527:SF14">
    <property type="entry name" value="PLIPASTATIN SYNTHASE SUBUNIT B"/>
    <property type="match status" value="1"/>
</dbReference>
<organism evidence="19 20">
    <name type="scientific">Fontibacillus panacisegetis</name>
    <dbReference type="NCBI Taxonomy" id="670482"/>
    <lineage>
        <taxon>Bacteria</taxon>
        <taxon>Bacillati</taxon>
        <taxon>Bacillota</taxon>
        <taxon>Bacilli</taxon>
        <taxon>Bacillales</taxon>
        <taxon>Paenibacillaceae</taxon>
        <taxon>Fontibacillus</taxon>
    </lineage>
</organism>
<keyword evidence="13" id="KW-0175">Coiled coil</keyword>
<feature type="domain" description="Carrier" evidence="17">
    <location>
        <begin position="2640"/>
        <end position="2715"/>
    </location>
</feature>
<dbReference type="InterPro" id="IPR042099">
    <property type="entry name" value="ANL_N_sf"/>
</dbReference>
<dbReference type="Gene3D" id="3.40.50.12780">
    <property type="entry name" value="N-terminal domain of ligase-like"/>
    <property type="match status" value="1"/>
</dbReference>
<dbReference type="Gene3D" id="2.30.38.10">
    <property type="entry name" value="Luciferase, Domain 3"/>
    <property type="match status" value="3"/>
</dbReference>
<dbReference type="InterPro" id="IPR014031">
    <property type="entry name" value="Ketoacyl_synth_C"/>
</dbReference>
<dbReference type="Pfam" id="PF00202">
    <property type="entry name" value="Aminotran_3"/>
    <property type="match status" value="1"/>
</dbReference>
<evidence type="ECO:0000256" key="16">
    <source>
        <dbReference type="SAM" id="MobiDB-lite"/>
    </source>
</evidence>
<feature type="region of interest" description="Disordered" evidence="16">
    <location>
        <begin position="5219"/>
        <end position="5239"/>
    </location>
</feature>
<dbReference type="Pfam" id="PF00668">
    <property type="entry name" value="Condensation"/>
    <property type="match status" value="6"/>
</dbReference>
<evidence type="ECO:0000256" key="11">
    <source>
        <dbReference type="ARBA" id="ARBA00022737"/>
    </source>
</evidence>
<dbReference type="NCBIfam" id="NF003417">
    <property type="entry name" value="PRK04813.1"/>
    <property type="match status" value="6"/>
</dbReference>
<dbReference type="CDD" id="cd00610">
    <property type="entry name" value="OAT_like"/>
    <property type="match status" value="1"/>
</dbReference>
<keyword evidence="6" id="KW-0596">Phosphopantetheine</keyword>
<reference evidence="19 20" key="1">
    <citation type="submission" date="2016-10" db="EMBL/GenBank/DDBJ databases">
        <authorList>
            <person name="de Groot N.N."/>
        </authorList>
    </citation>
    <scope>NUCLEOTIDE SEQUENCE [LARGE SCALE GENOMIC DNA]</scope>
    <source>
        <strain evidence="19 20">DSM 28129</strain>
    </source>
</reference>
<feature type="domain" description="Carrier" evidence="17">
    <location>
        <begin position="3697"/>
        <end position="3771"/>
    </location>
</feature>
<keyword evidence="12" id="KW-0663">Pyridoxal phosphate</keyword>
<dbReference type="FunFam" id="3.40.50.12780:FF:000012">
    <property type="entry name" value="Non-ribosomal peptide synthetase"/>
    <property type="match status" value="3"/>
</dbReference>
<feature type="domain" description="Carrier" evidence="17">
    <location>
        <begin position="6330"/>
        <end position="6404"/>
    </location>
</feature>
<dbReference type="RefSeq" id="WP_091228263.1">
    <property type="nucleotide sequence ID" value="NZ_FNBG01000007.1"/>
</dbReference>
<comment type="pathway">
    <text evidence="4">Antibiotic biosynthesis; bacillaene biosynthesis.</text>
</comment>
<evidence type="ECO:0000256" key="14">
    <source>
        <dbReference type="ARBA" id="ARBA00023194"/>
    </source>
</evidence>
<gene>
    <name evidence="19" type="ORF">SAMN04488542_10715</name>
</gene>
<dbReference type="InterPro" id="IPR015424">
    <property type="entry name" value="PyrdxlP-dep_Trfase"/>
</dbReference>
<dbReference type="SUPFAM" id="SSF52777">
    <property type="entry name" value="CoA-dependent acyltransferases"/>
    <property type="match status" value="12"/>
</dbReference>
<comment type="function">
    <text evidence="2">Involved in some intermediate steps for the synthesis of the antibiotic polyketide bacillaene which is involved in secondary metabolism.</text>
</comment>
<keyword evidence="14" id="KW-0045">Antibiotic biosynthesis</keyword>
<dbReference type="CDD" id="cd05930">
    <property type="entry name" value="A_NRPS"/>
    <property type="match status" value="1"/>
</dbReference>
<evidence type="ECO:0000259" key="17">
    <source>
        <dbReference type="PROSITE" id="PS50075"/>
    </source>
</evidence>
<dbReference type="FunFam" id="3.40.50.980:FF:000001">
    <property type="entry name" value="Non-ribosomal peptide synthetase"/>
    <property type="match status" value="3"/>
</dbReference>
<dbReference type="CDD" id="cd19543">
    <property type="entry name" value="DCL_NRPS"/>
    <property type="match status" value="1"/>
</dbReference>
<dbReference type="InterPro" id="IPR005814">
    <property type="entry name" value="Aminotrans_3"/>
</dbReference>
<evidence type="ECO:0000256" key="7">
    <source>
        <dbReference type="ARBA" id="ARBA00022490"/>
    </source>
</evidence>
<dbReference type="Gene3D" id="3.30.559.30">
    <property type="entry name" value="Nonribosomal peptide synthetase, condensation domain"/>
    <property type="match status" value="6"/>
</dbReference>
<dbReference type="InterPro" id="IPR049704">
    <property type="entry name" value="Aminotrans_3_PPA_site"/>
</dbReference>
<evidence type="ECO:0000259" key="18">
    <source>
        <dbReference type="PROSITE" id="PS52004"/>
    </source>
</evidence>
<feature type="domain" description="Carrier" evidence="17">
    <location>
        <begin position="1335"/>
        <end position="1413"/>
    </location>
</feature>
<dbReference type="FunFam" id="1.10.1200.10:FF:000005">
    <property type="entry name" value="Nonribosomal peptide synthetase 1"/>
    <property type="match status" value="4"/>
</dbReference>
<dbReference type="Pfam" id="PF22621">
    <property type="entry name" value="CurL-like_PKS_C"/>
    <property type="match status" value="1"/>
</dbReference>
<dbReference type="GO" id="GO:0008483">
    <property type="term" value="F:transaminase activity"/>
    <property type="evidence" value="ECO:0007669"/>
    <property type="project" value="InterPro"/>
</dbReference>
<dbReference type="Gene3D" id="1.10.1200.10">
    <property type="entry name" value="ACP-like"/>
    <property type="match status" value="6"/>
</dbReference>
<dbReference type="SUPFAM" id="SSF56801">
    <property type="entry name" value="Acetyl-CoA synthetase-like"/>
    <property type="match status" value="5"/>
</dbReference>
<evidence type="ECO:0000256" key="3">
    <source>
        <dbReference type="ARBA" id="ARBA00004496"/>
    </source>
</evidence>
<dbReference type="Gene3D" id="3.40.640.10">
    <property type="entry name" value="Type I PLP-dependent aspartate aminotransferase-like (Major domain)"/>
    <property type="match status" value="1"/>
</dbReference>
<dbReference type="CDD" id="cd19531">
    <property type="entry name" value="LCL_NRPS-like"/>
    <property type="match status" value="2"/>
</dbReference>
<feature type="region of interest" description="Disordered" evidence="16">
    <location>
        <begin position="2005"/>
        <end position="2032"/>
    </location>
</feature>
<dbReference type="PROSITE" id="PS00606">
    <property type="entry name" value="KS3_1"/>
    <property type="match status" value="1"/>
</dbReference>
<dbReference type="FunFam" id="2.30.38.10:FF:000001">
    <property type="entry name" value="Non-ribosomal peptide synthetase PvdI"/>
    <property type="match status" value="3"/>
</dbReference>
<dbReference type="GO" id="GO:0004315">
    <property type="term" value="F:3-oxoacyl-[acyl-carrier-protein] synthase activity"/>
    <property type="evidence" value="ECO:0007669"/>
    <property type="project" value="InterPro"/>
</dbReference>
<dbReference type="InterPro" id="IPR020841">
    <property type="entry name" value="PKS_Beta-ketoAc_synthase_dom"/>
</dbReference>
<dbReference type="OrthoDB" id="9765680at2"/>
<dbReference type="InterPro" id="IPR010071">
    <property type="entry name" value="AA_adenyl_dom"/>
</dbReference>
<evidence type="ECO:0000256" key="5">
    <source>
        <dbReference type="ARBA" id="ARBA00006432"/>
    </source>
</evidence>
<dbReference type="SUPFAM" id="SSF53383">
    <property type="entry name" value="PLP-dependent transferases"/>
    <property type="match status" value="1"/>
</dbReference>
<keyword evidence="8" id="KW-0597">Phosphoprotein</keyword>
<dbReference type="FunFam" id="3.30.300.30:FF:000010">
    <property type="entry name" value="Enterobactin synthetase component F"/>
    <property type="match status" value="3"/>
</dbReference>
<evidence type="ECO:0000256" key="8">
    <source>
        <dbReference type="ARBA" id="ARBA00022553"/>
    </source>
</evidence>
<dbReference type="NCBIfam" id="TIGR01733">
    <property type="entry name" value="AA-adenyl-dom"/>
    <property type="match status" value="3"/>
</dbReference>
<keyword evidence="10" id="KW-0808">Transferase</keyword>
<protein>
    <submittedName>
        <fullName evidence="19">Non-ribosomal peptide synthase domain TIGR01720/amino acid adenylation domain-containing protein</fullName>
    </submittedName>
</protein>
<dbReference type="PROSITE" id="PS00012">
    <property type="entry name" value="PHOSPHOPANTETHEINE"/>
    <property type="match status" value="5"/>
</dbReference>
<dbReference type="PANTHER" id="PTHR45527">
    <property type="entry name" value="NONRIBOSOMAL PEPTIDE SYNTHETASE"/>
    <property type="match status" value="1"/>
</dbReference>
<dbReference type="SUPFAM" id="SSF53901">
    <property type="entry name" value="Thiolase-like"/>
    <property type="match status" value="1"/>
</dbReference>
<evidence type="ECO:0000256" key="4">
    <source>
        <dbReference type="ARBA" id="ARBA00004789"/>
    </source>
</evidence>
<dbReference type="SMART" id="SM01294">
    <property type="entry name" value="PKS_PP_betabranch"/>
    <property type="match status" value="1"/>
</dbReference>
<dbReference type="Gene3D" id="3.90.1150.10">
    <property type="entry name" value="Aspartate Aminotransferase, domain 1"/>
    <property type="match status" value="1"/>
</dbReference>
<dbReference type="InterPro" id="IPR023213">
    <property type="entry name" value="CAT-like_dom_sf"/>
</dbReference>
<keyword evidence="20" id="KW-1185">Reference proteome</keyword>
<dbReference type="GO" id="GO:0044550">
    <property type="term" value="P:secondary metabolite biosynthetic process"/>
    <property type="evidence" value="ECO:0007669"/>
    <property type="project" value="UniProtKB-ARBA"/>
</dbReference>
<evidence type="ECO:0000313" key="20">
    <source>
        <dbReference type="Proteomes" id="UP000198972"/>
    </source>
</evidence>
<dbReference type="CDD" id="cd19534">
    <property type="entry name" value="E_NRPS"/>
    <property type="match status" value="2"/>
</dbReference>
<dbReference type="Pfam" id="PF00501">
    <property type="entry name" value="AMP-binding"/>
    <property type="match status" value="4"/>
</dbReference>
<dbReference type="PROSITE" id="PS00455">
    <property type="entry name" value="AMP_BINDING"/>
    <property type="match status" value="4"/>
</dbReference>
<evidence type="ECO:0000313" key="19">
    <source>
        <dbReference type="EMBL" id="SDF19704.1"/>
    </source>
</evidence>
<keyword evidence="15" id="KW-0511">Multifunctional enzyme</keyword>
<evidence type="ECO:0000256" key="1">
    <source>
        <dbReference type="ARBA" id="ARBA00001957"/>
    </source>
</evidence>
<feature type="domain" description="Carrier" evidence="17">
    <location>
        <begin position="5241"/>
        <end position="5316"/>
    </location>
</feature>
<evidence type="ECO:0000256" key="10">
    <source>
        <dbReference type="ARBA" id="ARBA00022679"/>
    </source>
</evidence>
<dbReference type="InterPro" id="IPR020806">
    <property type="entry name" value="PKS_PP-bd"/>
</dbReference>
<dbReference type="Gene3D" id="3.30.300.30">
    <property type="match status" value="5"/>
</dbReference>
<dbReference type="InterPro" id="IPR010060">
    <property type="entry name" value="NRPS_synth"/>
</dbReference>
<dbReference type="SUPFAM" id="SSF47336">
    <property type="entry name" value="ACP-like"/>
    <property type="match status" value="6"/>
</dbReference>
<evidence type="ECO:0000256" key="12">
    <source>
        <dbReference type="ARBA" id="ARBA00022898"/>
    </source>
</evidence>
<dbReference type="InterPro" id="IPR036736">
    <property type="entry name" value="ACP-like_sf"/>
</dbReference>
<sequence length="6912" mass="777666">MKEVSTLIELLQNRARFGNKGVTFISGDKDELYEPYGELYQQALKVLHHLQAKGIKPGDELILQIEDNRNFMHVFWGAILGGIVPVPVSIGNNDEHRMKLLKIWNILSNPCMVTERKAFEHLNKFVQEIETDQQGQKIDEITKRTLIIDELNASLAEASGAIHYANPDDLAFIQFSSGSTGDPKGVMLTHGNLIANIRAIANAARVLPDDSYISWMPLTHDMGMIGFHLKSLWANIQQYIMPTSLFIRRPSIWLKKASEYQITHLSSPNFGYKFLLGQFKPEAASDWDLSHVKFIYNGAEPISAELCDVFLDEMGKYGLKRSAMHTVYGLAEASVGVTIERSTKEFVRLHLQRKFMNIGDQVVELEEASNQTITFVKVGFPINDCQVRVCDSDNQPVPDNVIGRIQITGLNVMSGYYNNPEATAKAFTPDGWVITGDLGFMRDGELIVTGREKDIIFVNGQNVYPHDIERVAEQVDGVDLGKVAACGAYNKLTQKDDIVVFVTHTKSLDLFLPISKRLKHHLNSFGGWDIKDIVPIRRIPKTTSGKVQRYKLAREFEEGKYSGMLDSLSKLYQQEWEERRSVLPRNKVEEKLLSICKQLLHVEGIGTEDSYFDIGASSLQLVQIAEQIEKEFGVPISISDLFSYPNIARLAQFIAEGDTNDKESTEEASSDVKSDGSKDRDIAIIGISGKYPMANHLEEYWSNLAEGRDCIRGINAQRQQDVNHYLSNINMQGREIRFVEGGYLDEIDKFDCGFFKVTPKEASLMDPNQRLFLQTAWSTLEDAGYSGEHLKGSRVGVYVGFSKSSFEYERLLTEVSPGQLPNFAIGNLSSIIPSRISYLLDLKGPAITVDTACSSSLVAVHLACQAIRNGDCEMAIAGGVKTILLPIKAGIGMESSDDRARAFDDSSDGTGWGEGVGAVMLKRLSQAELDGDNIYAVIKGSAINQDGSTVGISAPNASAQTDVILQAWKDAQIDPKTISYIEAHGTGTKLGDPIEIDGITKAFRRKNVTKKNFVGIGSVKTNIGHLYEAAGVASLLKTVMALKHKQIPPLVHFEKPNRNIAFEESPVYLNTKLSPWKTQDGVPRRCGISSFGFSGTNCHVIVEEYVAPKIADSVADAPCIFTLSAKSEAALKELAKGYVQMLNRHDLKELALSDICYTASTGRVHWPHRIAIIASNPDELREQLLQLNTSGPSGSCVFAGVHRVTSDTNQSKSDGVLTRQEIEVLSERTSELIEAVNELKIARVLESSDMIDKLSKLCELYVQGARVNWKALYRKGENKRIPLPTYPFERRRCWIDYIVESSNTISIGTNEQYTLTREPEIAMSVNQMTKAERNEQSEYVLQTLKQMIQNVSHLELSEIDDHTHFLEMGLDSINLMQVSQNIKDTFHLEIPMNVFFESLTSINNLAAYVQAQLPEQEIVPALVKVNGDMGVVSTAGLEQNQRELQPVASYAVANSGLSNPSVLPVSERANFTQPIGGSSVEQIVVEQLHLMSRQLDLLQNKPVEGARVSERFVASTEELKSESNHSANATLVQSPPEIIPTEIKDGDGGRPFQPYRQIDVKAKEQLTDRQERHIQKLMESYTSKTIKTKEYTQQYRDVYANNRNVAGFRPVLKEMVYQIISERAEGSRMWDLDGNEYIDLTMGFGVNLFGHKPLFIKDVLHKELDNGMCVGPMSNLAGNVAEAICNMTGVERVAFYNSGTEAIMVALRLARAGTGRSKVVIFAGSYHGTYDGVLALAGQNHQAIQMAPGTLPNMVKDIVVLNYGSKQSLEYIRTHAHELAAVLVEPVQSRRPDLQPKEFLTEIRAITEASGTALIFDEVITGFRIHPGGAQAWFGISADLVTYGKVIGGGLPIGVVAGKSYFMDSIDGGTWRFGDDSYPQNENRRVFVAGTFCHHPLAMTAALAVLNEINNNGGKLHEELNQRTASLVSRLNSYFESEQVPIKMVHFGSLFRFVLKGDLELFYYHLLDKGIYVWEGRNCFLSTAHSDEDVERIITAVKESVEELREGGFLPQPPNPNGPNGPNGPKGQVEKQIGVSSEQKQMWIASQASAEANAAFNQTAALKMIGRLQADKLQEAVTILTERHEALRTVIDETGECQIILPSIQVNLPLTDCSIRNGEEKEAWVQQWMKEEAGRPFVLDSRSPLFRIQLLQFAAGEVITVITMHHIVLDGWSISVFVMELEQVYSALCKGETWSLPTPAQFSSFLGWQEKQNTSAGMVETVQYWESKLDKPIPALQFPSSGKLSKPSFRGERITQMIDPVLTAKLKELSIRFKNSLFVTMLGSFQLFHHRLTTRKHFVIGIPTAGQAQTGNYSMTGNCVNLLPAITELEGNETVEEFFSGVKGTMATLDRYQAYPFSYVSEQLAHLPMLNILFNMDRPLRKLRFYELETELLANPVQYVNYDLFLNVLEVKDGMRLDFDFRPDIIRPEIMSLWVESYIHLLRTLVVVNPDHTLIGELSLLTNEQRKQLSTIWERQEMEVCVMDSYFQPAPLGTVGEVFVRNQISETWNRTGELAICTPEDGLKVWGYSDRIACIQHYDVSLDQLEQTLLEVSPISGCAAVYYEEETNAGLTVFVESLTNSANPDPVMLKAIWMENVPSYALPKRIIVMDQLPRTSNGEIDYASLPDPAELIQPVLEYVAPRGELEIQLAEIWQEVLNTSGIGALDDFFALGGHSLQAMVLLSRISKEIGVTVPLRLIFDTPNVREIAKYIGEQLGTGATMYSEIAPISKQEFYPVSSAQKRMYVMHQFEGHGVTYNISGMLKLKGPLDRRRLEKAFATLVQRHEAMRTSFIETEGGLMQRITDHVMFSIEDIASDEHSPEAAIEAFIQPFDLDVAPLIRVGLMRENEQNHTLLLDMHHIIGDGISVQTILQEFADLYEGKELSDLRVQYKDYSAWHQEWMNTEAYASQESYWLDQFKNGATVLELPYDYSRPAVQSFKGNLLFFSVTSELKEHLQQLAKDSGATMYMVLLAAYFALLHKYNKQEEIVVGTPVAGRNHPDSENMIGVFINTLALRCSIHEAMSFRKLLEQVKLTALSAFENQNYPFEALVESLNIPRDLSRNPLFDTMFSYVNDPDTFQMGDLLCTVEEAKKNISMFDLSLEAMEYDNRLIFKLEYAEHLWKRSTIERISGHYLELLADIILHPDAALTQLNLLTTGERKQLIEQFDVYTRTDEIDVPFHTFIEAQAAKTPDHTAVVYLDKQLTYRELDNTANRLARSLISAGIGRESIVGILADRSVEMVIAILAVWKSGGAYVPIDPEYPEDRIQFMLADSGAKVLITQSWLTERVAALTQQQDKTSASIICLDDIKAYDNDDSPLPNRNEGHDLAYVIYTSGTTGRPKGVMVEHRSLVNTAYGNRREYRLNEFPVRLLQLASFSFDVSIGDIARALFNGGTMVICPKEDRIDPTRLYDWIHDWKITLFESPPALVVPFMNYIAEQGLEIDSLELLIVGSDAFSVGDYRMLKQRFEASMRIINSYGVTEAAIDSSLYDEPMDRLSQTGSVPIGKATVNARFYILDSSLNPVPVGVPGELCIGGPGVARGYLNRPELDAEKFIANPFIPGERLYRTGDLARWMVDGNVDFIGRMDHQVKIRGYRIELGEIETRIVDLEQVHEAIVIARSDDTGGNYLCAYIVLNSGYDETILSALREELANQVPNYMVPAYFISLDRLPLTPNGKLDRKALPVPTGPMMSAAEYVAPRNQVEEALARVWQSVLGMLTIGINDNFFEMGGDSIKSLQVISRLLQAGFKLEMRDLFQFPTIASLSPYIRAVTKRANQGEVTGEVKLSPVLAWFAQQKNVDNHHYNQAVVLHREERFDIEALKAAMSAITVHHDALRLVLRGTEGDYKALNRSVNEGDSYTLEVIDLEAICDKDQLAETIKENATRIQSTINLTDGPLVKLGLFRCHDGDHLLIAIHHLAVDGVSWRILFEDLGTAYAQALNGQSIRLPHKSDSFQLWAAKLEDYASSQEAAAEAKYWEGMESSAFSPLPRDMQYDQPLNSSTDLLTLIWSKEETELLLKHAHRAYNTEVNDLLLAALGRALTSWSGLERVRVNLEGHGREEIIPDVDITRTIGWFTSMYPVILEGSGESDHDLGQYIKRTKEMLRAIPRKGIGYGIWKYSSERSKRAEVASDPEISFNYLGQFDQDFEGSGLKESNFGTGETVSTNAPIEHALDLNGIITGGQFTLTIAYSKQHYYRETIERFGSEMQNNLHEILMYCAAQEHPELTPSDVAMKGLSVDELDLLVAQTVHIGELENVYMLTPMQKGMMFHYLMDPESGFYFEQMKLGVTGNFDPETFISSFNHLVQRHEVLRTSFITGLTSETVQAVFRDRSVGLHYEDISSLTESEQHSYIARYEAEDQKKGFDLSSDSLMRLCVLRTGEDNYHIVWSYHHILMDGWCIGIVMDEWFNYYRFLRNGKTLELPEAYPYSRYIQWLDEQPIEESLQYWRSYLSEYEELATIPSPSNRNRKLEEYSYGELSLTFSESETALLKAAADRHTVTFSNLFLAAWGLVLGRYNGTDDVVFGNVVSGRPSEVPGVERMVGLFINTVPVRVKLSDTETFAELMKKLQQESLLSQSNHYCPLVDIQAQSVLKQQLFDHIVVFENYPLEEVAYSVDFDLGFDIKEASVSEQTNYDFNLSVETGPRLTVTLSYNQNVYSAEAVERVKGHLHSVLTQASVKPEMSVTEFDLLTVEERNQLLNVFAGSVAERTEDTFHRLFEAQAAQTPDRAAVVFEGVTLSYRELNERANVLARLLRYRGVGRENIVAILIERSAAMVVAALAVMKAGGAYLPIDPSYPQERIAYMLSDSKAGILLSQSGLLEGPFDGVNIDVTLLSGESDKWMQWLSEREQELQEDAHLLNVSDLEHVSEITDLIYVIYTSGTTGNAKGVMIEHRSFVNTGWSFRYDHRLCDFDVKLLQLASYSFDVFAGDLARTFLNGGTLVITPQEVRIDPSAIARYIVQHKITVLESTPVLVIPLMKYIYENDLDISSLKLLITGSDSCSVKDYRDLLEKFNGRMRIMSTYGVTEASIDSSYYEPAVDELPDAGNVPIGRPLSNQRFYIVDEKLQPVPIGVLGELCIAGAGVARGYFGRMELTAEKFVECPFESGVMMYRTGDLARWLPDGQVDFVGRLDFQVKIRGYRVELGEIETALLKFEQVKQAVVTDRMDGNGHKYLCAYLVANSGHLLDHAALRKTLAEKLPDFMVPAQFMQLDEIPLTPNGKVNRKALPKPEGDPATSSPYIAPRNATEAILARIWQEVLGISRVGIDDHFFELGGHSLSSMLLLNHVAKEFKTELALRDVFTRPTIRQLSEMILLSEKSEYTLIEPVEENMFYPVSSAQKRLFVIHQLDTEGTAYNMCAALLMTGPIDQKKLGAVFNQMIQRHESFRTSFELIDGEPVQRVYKEVSFELKYSELDIDAVSEIAVTVVEAELTDRTDQAPDVINETEKFFEMVVTPFVRPFDLAEAPLLRSELIRIAPDKHMLLVDMHHIITDGMSVEVFVEEFSRLYAGEELPELRVQYKDYAAWHNKFLKQERMKRQEEFWIDQFRGEIPMLNMPTDYLRPGVQSYEGEQLFFELESHLTEKIRKLCSETGATLFMVLFTAYNVILHKYTGQDDIIVGTPVVGRPHNDLQNIIGMFVNTLALRNYPENDKTFVQFLAEVKENALQAFEHQEYQFEELLEQLQIRRDASRNPLFDTMFVLQNTGMKQIEIDGVSFKPYDFSTGISKFDLSLNIEEIGEKLLVNFEYCTKLYKAETIHRLAHHWIEILTAVVEHKEVRLADIVMITEEEKSQIIDLFNDTAADFPDSTIVEMFEAQVAEASDRVAVTYGEEQLTYGELNARANQAARRLQLLGVKQDQIVAVMIERSTEMAVTLLAVLKAGGAYLPIDPSIPEERIKYMLKDSGTEVLLTQRRFEPMLGQILDQDTSEGDSAKGKVTTLIVDEAELCAGDDQNLPLAAGPGDLAYIIYTSGTTGNPKGVMIEHRSLVNRLHWMQKKYPIGETDVILQKTPYTFDVSVWEQFWWAIQGAKVVFLEPGGEKDPAVIIEAISRNKVTTMHFVPSMLSAFLDFVEAGDNQALSSLRQVFASGEALNIEQVKRFNQLLYREGSTKLINLYGPTEATIDVSYFDCSTGEQIGQVPIGRPIDNTELYIMSTGGTIQPIGVAGELCIAGVQLARGYLNRSELTAEKFVPIPFRSEARMYRTGDLARWLPDGNIEYLGRIDHQVKIRGYRIELGEIEMAILSHPAAKEAVVIAREDSQGLKYLCAYLTINDGLSVTVTEIRSHLMEKLPDYMVPARFMVLEGMPLSSNGKVNRRELPVPDGELETGTAYTAPENEMEELLADLWQDVLGIRQIGTEQNFFELGGDSIKALQISARLGGRGYKMEIRDLFQYPQIRMLGKYIKTVERVIDQRPVNGNVELTPIQRRFFEQNSADLHHYNQSVMLFSKSGLSEEALKLALDKLVIHHDALRMTFHNQGDRFTAFNAGLEFTGQGEHRTNHYLLDVYDWSDPSEVELEERIEQESGNIQEGMNLEFGPLMRLALFKTSSGDHLLIAIHHLIVDGVSWRILLEDLGSVYEQAVQGLLPEELNLPEKTDSYREWAARLKEYAKSSNLRREIEYWNNRAEGTAEPLPKDKNAPLGHVGDSREETITLTAEQTDKLLKQSHHAYNTEINDLLLAALGCAVHEWAGHKQVWISLEGHGREDIMKEIDVTRTVGWFTSIYPVKLEIEKPQDLSHLIKTTKDELHRVPNKGVGYSILKYITDRLAANERPIELTTKWLIQPEIIFNYLGEMDSTNDGESQFSASRISTGQEISSNMTRSYVWEINGFVTEGELQMTFGYNSSQYDEKTAKHFAAMFRKHLLAIIEHCSTKQETEQSPTDFTYNQLSLEQFQSLSDQLKNKIKKSRSKDQNPKG</sequence>
<dbReference type="SMART" id="SM00823">
    <property type="entry name" value="PKS_PP"/>
    <property type="match status" value="6"/>
</dbReference>
<dbReference type="Gene3D" id="3.40.50.980">
    <property type="match status" value="6"/>
</dbReference>
<comment type="subcellular location">
    <subcellularLocation>
        <location evidence="3">Cytoplasm</location>
    </subcellularLocation>
</comment>
<dbReference type="PROSITE" id="PS00600">
    <property type="entry name" value="AA_TRANSFER_CLASS_3"/>
    <property type="match status" value="1"/>
</dbReference>
<dbReference type="Pfam" id="PF00109">
    <property type="entry name" value="ketoacyl-synt"/>
    <property type="match status" value="1"/>
</dbReference>
<keyword evidence="7" id="KW-0963">Cytoplasm</keyword>
<dbReference type="InterPro" id="IPR009081">
    <property type="entry name" value="PP-bd_ACP"/>
</dbReference>
<dbReference type="Proteomes" id="UP000198972">
    <property type="component" value="Unassembled WGS sequence"/>
</dbReference>
<dbReference type="InterPro" id="IPR015421">
    <property type="entry name" value="PyrdxlP-dep_Trfase_major"/>
</dbReference>
<dbReference type="PROSITE" id="PS50075">
    <property type="entry name" value="CARRIER"/>
    <property type="match status" value="6"/>
</dbReference>
<dbReference type="GO" id="GO:0006633">
    <property type="term" value="P:fatty acid biosynthetic process"/>
    <property type="evidence" value="ECO:0007669"/>
    <property type="project" value="InterPro"/>
</dbReference>
<dbReference type="PROSITE" id="PS52004">
    <property type="entry name" value="KS3_2"/>
    <property type="match status" value="1"/>
</dbReference>
<dbReference type="GO" id="GO:0030170">
    <property type="term" value="F:pyridoxal phosphate binding"/>
    <property type="evidence" value="ECO:0007669"/>
    <property type="project" value="InterPro"/>
</dbReference>
<dbReference type="Pfam" id="PF13193">
    <property type="entry name" value="AMP-binding_C"/>
    <property type="match status" value="3"/>
</dbReference>
<evidence type="ECO:0000256" key="15">
    <source>
        <dbReference type="ARBA" id="ARBA00023268"/>
    </source>
</evidence>
<keyword evidence="9" id="KW-0436">Ligase</keyword>
<dbReference type="GO" id="GO:0031177">
    <property type="term" value="F:phosphopantetheine binding"/>
    <property type="evidence" value="ECO:0007669"/>
    <property type="project" value="InterPro"/>
</dbReference>
<dbReference type="InterPro" id="IPR014030">
    <property type="entry name" value="Ketoacyl_synth_N"/>
</dbReference>
<dbReference type="CDD" id="cd00833">
    <property type="entry name" value="PKS"/>
    <property type="match status" value="1"/>
</dbReference>
<dbReference type="Pfam" id="PF00550">
    <property type="entry name" value="PP-binding"/>
    <property type="match status" value="6"/>
</dbReference>
<dbReference type="Gene3D" id="3.40.47.10">
    <property type="match status" value="1"/>
</dbReference>
<dbReference type="GO" id="GO:0043041">
    <property type="term" value="P:amino acid activation for nonribosomal peptide biosynthetic process"/>
    <property type="evidence" value="ECO:0007669"/>
    <property type="project" value="TreeGrafter"/>
</dbReference>
<dbReference type="InterPro" id="IPR000873">
    <property type="entry name" value="AMP-dep_synth/lig_dom"/>
</dbReference>
<evidence type="ECO:0000256" key="9">
    <source>
        <dbReference type="ARBA" id="ARBA00022598"/>
    </source>
</evidence>
<dbReference type="Gene3D" id="1.10.1240.100">
    <property type="match status" value="1"/>
</dbReference>
<dbReference type="FunFam" id="3.40.50.980:FF:000002">
    <property type="entry name" value="Enterobactin synthetase component F"/>
    <property type="match status" value="1"/>
</dbReference>
<dbReference type="InterPro" id="IPR018201">
    <property type="entry name" value="Ketoacyl_synth_AS"/>
</dbReference>
<dbReference type="InterPro" id="IPR016039">
    <property type="entry name" value="Thiolase-like"/>
</dbReference>
<dbReference type="InterPro" id="IPR006162">
    <property type="entry name" value="Ppantetheine_attach_site"/>
</dbReference>
<dbReference type="GO" id="GO:0005829">
    <property type="term" value="C:cytosol"/>
    <property type="evidence" value="ECO:0007669"/>
    <property type="project" value="TreeGrafter"/>
</dbReference>
<evidence type="ECO:0000256" key="6">
    <source>
        <dbReference type="ARBA" id="ARBA00022450"/>
    </source>
</evidence>
<dbReference type="GO" id="GO:0016874">
    <property type="term" value="F:ligase activity"/>
    <property type="evidence" value="ECO:0007669"/>
    <property type="project" value="UniProtKB-KW"/>
</dbReference>
<dbReference type="InterPro" id="IPR001242">
    <property type="entry name" value="Condensation_dom"/>
</dbReference>
<dbReference type="InterPro" id="IPR045851">
    <property type="entry name" value="AMP-bd_C_sf"/>
</dbReference>
<evidence type="ECO:0000256" key="2">
    <source>
        <dbReference type="ARBA" id="ARBA00003299"/>
    </source>
</evidence>
<dbReference type="FunFam" id="3.40.47.10:FF:000019">
    <property type="entry name" value="Polyketide synthase type I"/>
    <property type="match status" value="1"/>
</dbReference>
<dbReference type="SMART" id="SM00825">
    <property type="entry name" value="PKS_KS"/>
    <property type="match status" value="1"/>
</dbReference>
<name>A0A1G7J4H7_9BACL</name>
<dbReference type="NCBIfam" id="TIGR01720">
    <property type="entry name" value="NRPS-para261"/>
    <property type="match status" value="2"/>
</dbReference>
<dbReference type="Gene3D" id="3.30.559.10">
    <property type="entry name" value="Chloramphenicol acetyltransferase-like domain"/>
    <property type="match status" value="6"/>
</dbReference>
<feature type="domain" description="Carrier" evidence="17">
    <location>
        <begin position="583"/>
        <end position="658"/>
    </location>
</feature>
<feature type="domain" description="Ketosynthase family 3 (KS3)" evidence="18">
    <location>
        <begin position="679"/>
        <end position="1104"/>
    </location>
</feature>
<dbReference type="EMBL" id="FNBG01000007">
    <property type="protein sequence ID" value="SDF19704.1"/>
    <property type="molecule type" value="Genomic_DNA"/>
</dbReference>
<comment type="similarity">
    <text evidence="5">Belongs to the ATP-dependent AMP-binding enzyme family.</text>
</comment>
<accession>A0A1G7J4H7</accession>